<keyword evidence="2" id="KW-0812">Transmembrane</keyword>
<feature type="domain" description="Up-regulated during septation protein 1" evidence="3">
    <location>
        <begin position="207"/>
        <end position="325"/>
    </location>
</feature>
<keyword evidence="5" id="KW-1185">Reference proteome</keyword>
<dbReference type="EMBL" id="ML743563">
    <property type="protein sequence ID" value="KAE8140111.1"/>
    <property type="molecule type" value="Genomic_DNA"/>
</dbReference>
<reference evidence="4 5" key="1">
    <citation type="submission" date="2019-04" db="EMBL/GenBank/DDBJ databases">
        <title>Friends and foes A comparative genomics study of 23 Aspergillus species from section Flavi.</title>
        <authorList>
            <consortium name="DOE Joint Genome Institute"/>
            <person name="Kjaerbolling I."/>
            <person name="Vesth T."/>
            <person name="Frisvad J.C."/>
            <person name="Nybo J.L."/>
            <person name="Theobald S."/>
            <person name="Kildgaard S."/>
            <person name="Isbrandt T."/>
            <person name="Kuo A."/>
            <person name="Sato A."/>
            <person name="Lyhne E.K."/>
            <person name="Kogle M.E."/>
            <person name="Wiebenga A."/>
            <person name="Kun R.S."/>
            <person name="Lubbers R.J."/>
            <person name="Makela M.R."/>
            <person name="Barry K."/>
            <person name="Chovatia M."/>
            <person name="Clum A."/>
            <person name="Daum C."/>
            <person name="Haridas S."/>
            <person name="He G."/>
            <person name="LaButti K."/>
            <person name="Lipzen A."/>
            <person name="Mondo S."/>
            <person name="Riley R."/>
            <person name="Salamov A."/>
            <person name="Simmons B.A."/>
            <person name="Magnuson J.K."/>
            <person name="Henrissat B."/>
            <person name="Mortensen U.H."/>
            <person name="Larsen T.O."/>
            <person name="Devries R.P."/>
            <person name="Grigoriev I.V."/>
            <person name="Machida M."/>
            <person name="Baker S.E."/>
            <person name="Andersen M.R."/>
        </authorList>
    </citation>
    <scope>NUCLEOTIDE SEQUENCE [LARGE SCALE GENOMIC DNA]</scope>
    <source>
        <strain evidence="4 5">CBS 117625</strain>
    </source>
</reference>
<evidence type="ECO:0000313" key="4">
    <source>
        <dbReference type="EMBL" id="KAE8140111.1"/>
    </source>
</evidence>
<feature type="compositionally biased region" description="Polar residues" evidence="1">
    <location>
        <begin position="111"/>
        <end position="133"/>
    </location>
</feature>
<evidence type="ECO:0000256" key="1">
    <source>
        <dbReference type="SAM" id="MobiDB-lite"/>
    </source>
</evidence>
<proteinExistence type="predicted"/>
<feature type="transmembrane region" description="Helical" evidence="2">
    <location>
        <begin position="451"/>
        <end position="471"/>
    </location>
</feature>
<dbReference type="PANTHER" id="PTHR37544">
    <property type="entry name" value="SPRAY-RELATED"/>
    <property type="match status" value="1"/>
</dbReference>
<dbReference type="OrthoDB" id="5429395at2759"/>
<feature type="transmembrane region" description="Helical" evidence="2">
    <location>
        <begin position="486"/>
        <end position="505"/>
    </location>
</feature>
<gene>
    <name evidence="4" type="ORF">BDV38DRAFT_280576</name>
</gene>
<feature type="transmembrane region" description="Helical" evidence="2">
    <location>
        <begin position="553"/>
        <end position="578"/>
    </location>
</feature>
<feature type="transmembrane region" description="Helical" evidence="2">
    <location>
        <begin position="1134"/>
        <end position="1158"/>
    </location>
</feature>
<sequence length="1601" mass="177807">MDSPTIPGWYPINDDCSSSTNARSSENPFLKAILNPIPATNPLSNALSNKRGYIPLPKNGEHSKYSYSKKNRDIPKSPTNVPIPAKELRSDMGKPLPVLPTEAKNPPTVARPQNSPTSSSCCYLTPQQGSNQLVYRCRRQPSSSTVSSLRREHSPGRTPSNAPATEQERRSKLEFHVNVQQVAPTMLRLGVISSNAHLTLPAPELNELRNNAKRQAEQLKVLSKHEVAILSQELVTMEEYCKYLQDKCTSLKSDRRILQEQKIRDLTSSTWVGPKWKGRMLEREQESRDLDISIDRWTGMLEHAVEERVSIRHRLLEHIAAILAVESPTVLPSQYLQFSTDTIPGSADIYQQRIQSIPIFADSALFTAAGCGGGMQNKAKQPLAISSGTPLISRAQSNNEVELTEWVTEVKEDSRLPKAPRDSQGGKRVQNSEYARLNDLWAPFCLRRQGLLLFLATFVILLAALVGTYIASDVHNGLGPVNEKNYYLWTYGPTAVFMIVGAFWARVQYRISQLMPWILMLKGPQTGANSVLLDYASDWFIVSLYRSIKNKHYLVSLAVLGTLLLTGTTIFSTGLLAYENIHYAEPAQMHITQSFNGSQYDPSLVDGRPFELYLGTMNFNVSTPLGLNGNNVFPSFYEASEGGSIYPVGDQYQAMMDVFTMDTACEDAPFTTKNQQTEYGDNITTVVVSHPHQNCSFSFTQGDLQSAVAYPDKEYIVITDVGGCAGEIHPMTDTIQVGDIRQIDWRLWTIVLHQDLSGAFIDSGMPVGSSGDIGSNGTGTYDIKALACTPKYTLNKRKVDIWRGRNTSAVYSNIHHDSTGENYTIPGVSAADILYGVWKSLWAMENPPDGGLLIQSNGKNTEEFWNTTHLKSLMEQDISGVGAALAQEYLLQSDNKTAHGLVTNSEKRLVVQSLSFGLLTSILVLLIAITASLALFYHPISACPRDAGSLAGLATILARSPDFSAQLMGMGPLPVPQIQDALEGRRFHTQITPDGSFSITPDDETERHAPSPVEVDISWWRPFAVRIPARVLIFSVPIAVIIVLEVLYQHSQKFGGIGHAADQNSYIKYTWYYLPALAMLGVRVLYQILENCTRTFHPYSQLCEKVAQAESSVSEDFNGQLSLHVFATAIRRRYWALAAASLSVLVSFSLSIAVSGLYTVDVVTSPVEANAIQLTDWTWTDSTKRAYWDRFDYSSKTPGLIIDMGLSYPKWTYKDLAFPRIELNETFHPNGSIDVRLPAVRADINCEVMPQNQYNWTYDGNMAVQSGYMAFTFSGLDNCGFVTMGLDALSPKPGDYFRYMTNRVEANASIVLDPTNHNCPTRLMVYGKASSSTVESLYILRCRPRLEQLQVEARLSVPSYMFDDSKPPSIIPNSTTTLLDAGFVGRSDYSGGDNEFQEAIPPDADLYKYFFNVQSDQPSRNSTQTDMITNNTMRMKNVTAKDLLDDPSLYIDGMQRINGIVTAQLLNLGAHLPTNQTSDRISFPAHFMEMQENVIQSPISTRIIEGVLAVMVICGVVAVTCMDKRCILPKNPTSIAASASLLAGSELVAKLIPPGSEWCDDRELKKRGIFDDNVYSMRWWAHDEGQRYGIDIVETNTPRDV</sequence>
<protein>
    <recommendedName>
        <fullName evidence="3">Up-regulated during septation protein 1 domain-containing protein</fullName>
    </recommendedName>
</protein>
<dbReference type="GeneID" id="43643551"/>
<feature type="transmembrane region" description="Helical" evidence="2">
    <location>
        <begin position="914"/>
        <end position="937"/>
    </location>
</feature>
<name>A0A5N6T1C4_ASPPS</name>
<feature type="region of interest" description="Disordered" evidence="1">
    <location>
        <begin position="55"/>
        <end position="169"/>
    </location>
</feature>
<feature type="transmembrane region" description="Helical" evidence="2">
    <location>
        <begin position="1031"/>
        <end position="1049"/>
    </location>
</feature>
<dbReference type="PANTHER" id="PTHR37544:SF1">
    <property type="entry name" value="PHOSPHORIBOSYLAMINOIMIDAZOLE-SUCCINOCARBOXAMIDE SYNTHASE"/>
    <property type="match status" value="1"/>
</dbReference>
<feature type="compositionally biased region" description="Basic and acidic residues" evidence="1">
    <location>
        <begin position="59"/>
        <end position="75"/>
    </location>
</feature>
<dbReference type="Pfam" id="PF11915">
    <property type="entry name" value="DUF3433"/>
    <property type="match status" value="2"/>
</dbReference>
<evidence type="ECO:0000259" key="3">
    <source>
        <dbReference type="Pfam" id="PF15456"/>
    </source>
</evidence>
<dbReference type="InterPro" id="IPR029191">
    <property type="entry name" value="Uds1"/>
</dbReference>
<evidence type="ECO:0000313" key="5">
    <source>
        <dbReference type="Proteomes" id="UP000325672"/>
    </source>
</evidence>
<dbReference type="Proteomes" id="UP000325672">
    <property type="component" value="Unassembled WGS sequence"/>
</dbReference>
<accession>A0A5N6T1C4</accession>
<dbReference type="InterPro" id="IPR021840">
    <property type="entry name" value="DUF3433"/>
</dbReference>
<keyword evidence="2" id="KW-0472">Membrane</keyword>
<dbReference type="RefSeq" id="XP_031916174.1">
    <property type="nucleotide sequence ID" value="XM_032059341.1"/>
</dbReference>
<evidence type="ECO:0000256" key="2">
    <source>
        <dbReference type="SAM" id="Phobius"/>
    </source>
</evidence>
<feature type="transmembrane region" description="Helical" evidence="2">
    <location>
        <begin position="1069"/>
        <end position="1086"/>
    </location>
</feature>
<organism evidence="4 5">
    <name type="scientific">Aspergillus pseudotamarii</name>
    <dbReference type="NCBI Taxonomy" id="132259"/>
    <lineage>
        <taxon>Eukaryota</taxon>
        <taxon>Fungi</taxon>
        <taxon>Dikarya</taxon>
        <taxon>Ascomycota</taxon>
        <taxon>Pezizomycotina</taxon>
        <taxon>Eurotiomycetes</taxon>
        <taxon>Eurotiomycetidae</taxon>
        <taxon>Eurotiales</taxon>
        <taxon>Aspergillaceae</taxon>
        <taxon>Aspergillus</taxon>
        <taxon>Aspergillus subgen. Circumdati</taxon>
    </lineage>
</organism>
<dbReference type="Pfam" id="PF15456">
    <property type="entry name" value="Uds1"/>
    <property type="match status" value="1"/>
</dbReference>
<keyword evidence="2" id="KW-1133">Transmembrane helix</keyword>